<dbReference type="AlphaFoldDB" id="A0A1C5G6L7"/>
<evidence type="ECO:0000313" key="1">
    <source>
        <dbReference type="EMBL" id="SCG15499.1"/>
    </source>
</evidence>
<sequence>MLDAPLVERRARLLAGAPPQLAVTPQTAIH</sequence>
<keyword evidence="2" id="KW-1185">Reference proteome</keyword>
<gene>
    <name evidence="1" type="ORF">GA0070610_1733</name>
</gene>
<evidence type="ECO:0000313" key="2">
    <source>
        <dbReference type="Proteomes" id="UP000198251"/>
    </source>
</evidence>
<dbReference type="Proteomes" id="UP000198251">
    <property type="component" value="Chromosome I"/>
</dbReference>
<protein>
    <submittedName>
        <fullName evidence="1">Uncharacterized protein</fullName>
    </submittedName>
</protein>
<accession>A0A1C5G6L7</accession>
<reference evidence="1 2" key="1">
    <citation type="submission" date="2016-06" db="EMBL/GenBank/DDBJ databases">
        <authorList>
            <person name="Kjaerup R.B."/>
            <person name="Dalgaard T.S."/>
            <person name="Juul-Madsen H.R."/>
        </authorList>
    </citation>
    <scope>NUCLEOTIDE SEQUENCE [LARGE SCALE GENOMIC DNA]</scope>
    <source>
        <strain evidence="1 2">DSM 43913</strain>
    </source>
</reference>
<organism evidence="1 2">
    <name type="scientific">Micromonospora echinofusca</name>
    <dbReference type="NCBI Taxonomy" id="47858"/>
    <lineage>
        <taxon>Bacteria</taxon>
        <taxon>Bacillati</taxon>
        <taxon>Actinomycetota</taxon>
        <taxon>Actinomycetes</taxon>
        <taxon>Micromonosporales</taxon>
        <taxon>Micromonosporaceae</taxon>
        <taxon>Micromonospora</taxon>
    </lineage>
</organism>
<dbReference type="EMBL" id="LT607733">
    <property type="protein sequence ID" value="SCG15499.1"/>
    <property type="molecule type" value="Genomic_DNA"/>
</dbReference>
<proteinExistence type="predicted"/>
<name>A0A1C5G6L7_MICEH</name>